<feature type="domain" description="Polyphosphate kinase-2-related" evidence="1">
    <location>
        <begin position="44"/>
        <end position="261"/>
    </location>
</feature>
<keyword evidence="3" id="KW-1185">Reference proteome</keyword>
<sequence length="294" mass="32299">MGHDGWQVPAPQALRAGPGFDLAALDRASTPGWSGDREAGEPHAAARGERLAELQELLFAHGRTGGTRSVLLVLQGLDTAGKGGIVRHVIGAVDPQGVMLRSFGVPTEEERAHHYLWRIRQSLPRPGYLGVFDRSHYEDVLVVRVAGLVPPEVWQARYAEINAFEEEVTASGTVVVKVALAISPDEQAARLRERLERPDKHWKYNPGDLDVRAQWPAYEEAYQAVLDRTSTDVAPWYVVPADRKWYARLAVTELLVHALEGLELSWPPSDIDPAAELARLDAIRIPQPGGAAAD</sequence>
<dbReference type="Proteomes" id="UP000321484">
    <property type="component" value="Unassembled WGS sequence"/>
</dbReference>
<dbReference type="Gene3D" id="3.40.50.300">
    <property type="entry name" value="P-loop containing nucleotide triphosphate hydrolases"/>
    <property type="match status" value="1"/>
</dbReference>
<dbReference type="InterPro" id="IPR027417">
    <property type="entry name" value="P-loop_NTPase"/>
</dbReference>
<name>A0A511YU97_9CELL</name>
<dbReference type="OrthoDB" id="9775224at2"/>
<dbReference type="GO" id="GO:0016776">
    <property type="term" value="F:phosphotransferase activity, phosphate group as acceptor"/>
    <property type="evidence" value="ECO:0007669"/>
    <property type="project" value="InterPro"/>
</dbReference>
<dbReference type="PANTHER" id="PTHR34383:SF3">
    <property type="entry name" value="POLYPHOSPHATE:AMP PHOSPHOTRANSFERASE"/>
    <property type="match status" value="1"/>
</dbReference>
<dbReference type="PANTHER" id="PTHR34383">
    <property type="entry name" value="POLYPHOSPHATE:AMP PHOSPHOTRANSFERASE-RELATED"/>
    <property type="match status" value="1"/>
</dbReference>
<dbReference type="InterPro" id="IPR022488">
    <property type="entry name" value="PPK2-related"/>
</dbReference>
<reference evidence="2 3" key="1">
    <citation type="submission" date="2019-07" db="EMBL/GenBank/DDBJ databases">
        <title>Whole genome shotgun sequence of Actinotalea fermentans NBRC 105374.</title>
        <authorList>
            <person name="Hosoyama A."/>
            <person name="Uohara A."/>
            <person name="Ohji S."/>
            <person name="Ichikawa N."/>
        </authorList>
    </citation>
    <scope>NUCLEOTIDE SEQUENCE [LARGE SCALE GENOMIC DNA]</scope>
    <source>
        <strain evidence="2 3">NBRC 105374</strain>
    </source>
</reference>
<evidence type="ECO:0000313" key="2">
    <source>
        <dbReference type="EMBL" id="GEN78765.1"/>
    </source>
</evidence>
<dbReference type="Pfam" id="PF03976">
    <property type="entry name" value="PPK2"/>
    <property type="match status" value="1"/>
</dbReference>
<dbReference type="RefSeq" id="WP_052113545.1">
    <property type="nucleotide sequence ID" value="NZ_BJYK01000001.1"/>
</dbReference>
<gene>
    <name evidence="2" type="ORF">AFE02nite_04990</name>
</gene>
<organism evidence="2 3">
    <name type="scientific">Actinotalea fermentans</name>
    <dbReference type="NCBI Taxonomy" id="43671"/>
    <lineage>
        <taxon>Bacteria</taxon>
        <taxon>Bacillati</taxon>
        <taxon>Actinomycetota</taxon>
        <taxon>Actinomycetes</taxon>
        <taxon>Micrococcales</taxon>
        <taxon>Cellulomonadaceae</taxon>
        <taxon>Actinotalea</taxon>
    </lineage>
</organism>
<dbReference type="SUPFAM" id="SSF52540">
    <property type="entry name" value="P-loop containing nucleoside triphosphate hydrolases"/>
    <property type="match status" value="1"/>
</dbReference>
<dbReference type="GO" id="GO:0006797">
    <property type="term" value="P:polyphosphate metabolic process"/>
    <property type="evidence" value="ECO:0007669"/>
    <property type="project" value="InterPro"/>
</dbReference>
<proteinExistence type="predicted"/>
<evidence type="ECO:0000313" key="3">
    <source>
        <dbReference type="Proteomes" id="UP000321484"/>
    </source>
</evidence>
<comment type="caution">
    <text evidence="2">The sequence shown here is derived from an EMBL/GenBank/DDBJ whole genome shotgun (WGS) entry which is preliminary data.</text>
</comment>
<dbReference type="NCBIfam" id="TIGR03709">
    <property type="entry name" value="PPK2_rel_1"/>
    <property type="match status" value="1"/>
</dbReference>
<dbReference type="InterPro" id="IPR022300">
    <property type="entry name" value="PPK2-rel_1"/>
</dbReference>
<protein>
    <recommendedName>
        <fullName evidence="1">Polyphosphate kinase-2-related domain-containing protein</fullName>
    </recommendedName>
</protein>
<accession>A0A511YU97</accession>
<dbReference type="AlphaFoldDB" id="A0A511YU97"/>
<evidence type="ECO:0000259" key="1">
    <source>
        <dbReference type="Pfam" id="PF03976"/>
    </source>
</evidence>
<dbReference type="EMBL" id="BJYK01000001">
    <property type="protein sequence ID" value="GEN78765.1"/>
    <property type="molecule type" value="Genomic_DNA"/>
</dbReference>